<dbReference type="Proteomes" id="UP000596248">
    <property type="component" value="Chromosome"/>
</dbReference>
<reference evidence="3 4" key="1">
    <citation type="submission" date="2021-01" db="EMBL/GenBank/DDBJ databases">
        <title>Identification of strong promoters based on the transcriptome of Brevibacillus choshinensis.</title>
        <authorList>
            <person name="Yao D."/>
            <person name="Zhang K."/>
            <person name="Wu J."/>
        </authorList>
    </citation>
    <scope>NUCLEOTIDE SEQUENCE [LARGE SCALE GENOMIC DNA]</scope>
    <source>
        <strain evidence="3 4">HPD31-SP3</strain>
    </source>
</reference>
<comment type="similarity">
    <text evidence="1">Belongs to the CdaR family.</text>
</comment>
<dbReference type="InterPro" id="IPR051448">
    <property type="entry name" value="CdaR-like_regulators"/>
</dbReference>
<dbReference type="Gene3D" id="3.30.450.40">
    <property type="match status" value="1"/>
</dbReference>
<dbReference type="Gene3D" id="1.10.10.2840">
    <property type="entry name" value="PucR C-terminal helix-turn-helix domain"/>
    <property type="match status" value="1"/>
</dbReference>
<dbReference type="SUPFAM" id="SSF55781">
    <property type="entry name" value="GAF domain-like"/>
    <property type="match status" value="1"/>
</dbReference>
<dbReference type="InterPro" id="IPR003018">
    <property type="entry name" value="GAF"/>
</dbReference>
<dbReference type="PANTHER" id="PTHR33744">
    <property type="entry name" value="CARBOHYDRATE DIACID REGULATOR"/>
    <property type="match status" value="1"/>
</dbReference>
<dbReference type="PANTHER" id="PTHR33744:SF1">
    <property type="entry name" value="DNA-BINDING TRANSCRIPTIONAL ACTIVATOR ADER"/>
    <property type="match status" value="1"/>
</dbReference>
<dbReference type="EMBL" id="CP069127">
    <property type="protein sequence ID" value="QRG68891.1"/>
    <property type="molecule type" value="Genomic_DNA"/>
</dbReference>
<name>A0ABX7FS13_BRECH</name>
<accession>A0ABX7FS13</accession>
<dbReference type="RefSeq" id="WP_203355889.1">
    <property type="nucleotide sequence ID" value="NZ_CP069127.1"/>
</dbReference>
<dbReference type="InterPro" id="IPR041522">
    <property type="entry name" value="CdaR_GGDEF"/>
</dbReference>
<dbReference type="InterPro" id="IPR042070">
    <property type="entry name" value="PucR_C-HTH_sf"/>
</dbReference>
<protein>
    <submittedName>
        <fullName evidence="3">Helix-turn-helix domain-containing protein</fullName>
    </submittedName>
</protein>
<dbReference type="InterPro" id="IPR029016">
    <property type="entry name" value="GAF-like_dom_sf"/>
</dbReference>
<evidence type="ECO:0000259" key="2">
    <source>
        <dbReference type="SMART" id="SM00065"/>
    </source>
</evidence>
<evidence type="ECO:0000313" key="4">
    <source>
        <dbReference type="Proteomes" id="UP000596248"/>
    </source>
</evidence>
<dbReference type="InterPro" id="IPR025736">
    <property type="entry name" value="PucR_C-HTH_dom"/>
</dbReference>
<sequence length="697" mass="79631">MQNLIPIQAFLSEKLPDTPYQIWIGHPDSLELSFSSEQKKKERPLPPGHSPHIPYSFLQESDKAFFSVELDKDYGITICFSTGDASSLPAKDWEQLSLICRGLYYEEIHKPLKNDLEKMIDSLQMLTATLDVNDLLSKIIQIALTVIPAGDAGVFRQFDAKSQQLTPLTVVGLPDGYLQYKTRLGENVSGKVFIDKIPRLHNSTEEILSEQTNLSDENVEFVKKGPYAKGMIIVPVWLGEECIGTLAILQFIKKRGFTERDLKLLQGFSSQVAIAFHNAKLYKEAHMHLEESRQLSKELNRKNQLFQKRISVHETLTQLSLTNKGIHKMISEINRMLGRHVVYVDFLDTENFPGRRPSPSLSFDRIAAYFPVTQKSAVTATISSQEYYLYPIFIGKVLLGCMIVTLSHPLNQMDVVTIEQSGSVLALEMVKNISMTELYHKKAHTFFTQLLEKQDYEALLSKGLPFNFKVNTYTFVALCEIPGSFEPYEVEARVQRLLAKVNQRLSSINKLTFGFHNKITLLFSVNDAAEVKLILSQLEAIVREWLNTDKHLLYGGIGTPYPNAEEIAKSYEEAQKTLSFLINRNQSGLMRFEEIGINRFFLNQSSQDIERFTEEVFLPLRSDHAPNSDLETTLMLYVTSNQSAMETAKKLHIHINTLYQRLKRIEERLGLRLDHHEDMLKIQLACHLKNQLASHKR</sequence>
<gene>
    <name evidence="3" type="ORF">JNE38_07030</name>
</gene>
<dbReference type="Pfam" id="PF17853">
    <property type="entry name" value="GGDEF_2"/>
    <property type="match status" value="1"/>
</dbReference>
<evidence type="ECO:0000313" key="3">
    <source>
        <dbReference type="EMBL" id="QRG68891.1"/>
    </source>
</evidence>
<keyword evidence="4" id="KW-1185">Reference proteome</keyword>
<dbReference type="SMART" id="SM00065">
    <property type="entry name" value="GAF"/>
    <property type="match status" value="1"/>
</dbReference>
<organism evidence="3 4">
    <name type="scientific">Brevibacillus choshinensis</name>
    <dbReference type="NCBI Taxonomy" id="54911"/>
    <lineage>
        <taxon>Bacteria</taxon>
        <taxon>Bacillati</taxon>
        <taxon>Bacillota</taxon>
        <taxon>Bacilli</taxon>
        <taxon>Bacillales</taxon>
        <taxon>Paenibacillaceae</taxon>
        <taxon>Brevibacillus</taxon>
    </lineage>
</organism>
<feature type="domain" description="GAF" evidence="2">
    <location>
        <begin position="131"/>
        <end position="286"/>
    </location>
</feature>
<dbReference type="Pfam" id="PF13185">
    <property type="entry name" value="GAF_2"/>
    <property type="match status" value="1"/>
</dbReference>
<proteinExistence type="inferred from homology"/>
<evidence type="ECO:0000256" key="1">
    <source>
        <dbReference type="ARBA" id="ARBA00006754"/>
    </source>
</evidence>
<dbReference type="Pfam" id="PF13556">
    <property type="entry name" value="HTH_30"/>
    <property type="match status" value="1"/>
</dbReference>